<accession>A0A8J8G977</accession>
<organism evidence="3 4">
    <name type="scientific">Frigoriflavimonas asaccharolytica</name>
    <dbReference type="NCBI Taxonomy" id="2735899"/>
    <lineage>
        <taxon>Bacteria</taxon>
        <taxon>Pseudomonadati</taxon>
        <taxon>Bacteroidota</taxon>
        <taxon>Flavobacteriia</taxon>
        <taxon>Flavobacteriales</taxon>
        <taxon>Weeksellaceae</taxon>
        <taxon>Frigoriflavimonas</taxon>
    </lineage>
</organism>
<evidence type="ECO:0000313" key="3">
    <source>
        <dbReference type="EMBL" id="NRS91297.1"/>
    </source>
</evidence>
<reference evidence="3" key="1">
    <citation type="submission" date="2020-05" db="EMBL/GenBank/DDBJ databases">
        <title>Genomic Encyclopedia of Type Strains, Phase IV (KMG-V): Genome sequencing to study the core and pangenomes of soil and plant-associated prokaryotes.</title>
        <authorList>
            <person name="Whitman W."/>
        </authorList>
    </citation>
    <scope>NUCLEOTIDE SEQUENCE</scope>
    <source>
        <strain evidence="3">16F</strain>
    </source>
</reference>
<comment type="caution">
    <text evidence="3">The sequence shown here is derived from an EMBL/GenBank/DDBJ whole genome shotgun (WGS) entry which is preliminary data.</text>
</comment>
<sequence>MKNIIFSFALATLFLSCDTKIKNSETQVKEESGTEISGDPIPAVNGATENDEVIGSWIGYFEQDEDDSEKQKHLNVDENYAWNRENKINLSIDQINDGQVIGHSVVAGNNRPFKGLISDGQFSVKEPGDNKYDGEFNFEIEENKLVGTWKAFKKIDIPKRKYTLEKKTFAYDPDQMLEKAKAYVNWNKFIKDKSMEEIDEGVFEEWITATFSSATDKIYQINASNILLTKKEVENLKKGDLIIIRNTIYARHGYSFKDRPLRVFLDAQPWYIPINNDIKSDFTETEKENIKLLLRYEKNAKEFYDYFGRG</sequence>
<dbReference type="InterPro" id="IPR025582">
    <property type="entry name" value="YARHG_dom"/>
</dbReference>
<name>A0A8J8G977_9FLAO</name>
<evidence type="ECO:0000313" key="4">
    <source>
        <dbReference type="Proteomes" id="UP000610746"/>
    </source>
</evidence>
<dbReference type="SMART" id="SM01324">
    <property type="entry name" value="YARHG"/>
    <property type="match status" value="1"/>
</dbReference>
<feature type="region of interest" description="Disordered" evidence="1">
    <location>
        <begin position="26"/>
        <end position="45"/>
    </location>
</feature>
<dbReference type="AlphaFoldDB" id="A0A8J8G977"/>
<gene>
    <name evidence="3" type="ORF">HNQ03_000363</name>
</gene>
<evidence type="ECO:0000259" key="2">
    <source>
        <dbReference type="SMART" id="SM01324"/>
    </source>
</evidence>
<dbReference type="EMBL" id="JABSNO010000002">
    <property type="protein sequence ID" value="NRS91297.1"/>
    <property type="molecule type" value="Genomic_DNA"/>
</dbReference>
<dbReference type="RefSeq" id="WP_173777931.1">
    <property type="nucleotide sequence ID" value="NZ_JABSNO010000002.1"/>
</dbReference>
<dbReference type="InterPro" id="IPR038434">
    <property type="entry name" value="YARHG_sf"/>
</dbReference>
<dbReference type="Pfam" id="PF13308">
    <property type="entry name" value="YARHG"/>
    <property type="match status" value="1"/>
</dbReference>
<dbReference type="PROSITE" id="PS51257">
    <property type="entry name" value="PROKAR_LIPOPROTEIN"/>
    <property type="match status" value="1"/>
</dbReference>
<dbReference type="Proteomes" id="UP000610746">
    <property type="component" value="Unassembled WGS sequence"/>
</dbReference>
<protein>
    <recommendedName>
        <fullName evidence="2">YARHG domain-containing protein</fullName>
    </recommendedName>
</protein>
<keyword evidence="4" id="KW-1185">Reference proteome</keyword>
<evidence type="ECO:0000256" key="1">
    <source>
        <dbReference type="SAM" id="MobiDB-lite"/>
    </source>
</evidence>
<feature type="domain" description="YARHG" evidence="2">
    <location>
        <begin position="219"/>
        <end position="298"/>
    </location>
</feature>
<dbReference type="Gene3D" id="1.20.58.1690">
    <property type="match status" value="1"/>
</dbReference>
<proteinExistence type="predicted"/>